<evidence type="ECO:0000259" key="2">
    <source>
        <dbReference type="PROSITE" id="PS51178"/>
    </source>
</evidence>
<name>A0A937A9I7_9BACT</name>
<accession>A0A937A9I7</accession>
<feature type="transmembrane region" description="Helical" evidence="1">
    <location>
        <begin position="12"/>
        <end position="34"/>
    </location>
</feature>
<dbReference type="AlphaFoldDB" id="A0A937A9I7"/>
<keyword evidence="1" id="KW-0472">Membrane</keyword>
<feature type="domain" description="PASTA" evidence="2">
    <location>
        <begin position="182"/>
        <end position="249"/>
    </location>
</feature>
<evidence type="ECO:0000256" key="1">
    <source>
        <dbReference type="SAM" id="Phobius"/>
    </source>
</evidence>
<dbReference type="CDD" id="cd06577">
    <property type="entry name" value="PASTA_pknB"/>
    <property type="match status" value="2"/>
</dbReference>
<protein>
    <submittedName>
        <fullName evidence="3">PASTA domain-containing protein</fullName>
    </submittedName>
</protein>
<dbReference type="EMBL" id="JAERQG010000003">
    <property type="protein sequence ID" value="MBL0766312.1"/>
    <property type="molecule type" value="Genomic_DNA"/>
</dbReference>
<organism evidence="3 4">
    <name type="scientific">Marivirga atlantica</name>
    <dbReference type="NCBI Taxonomy" id="1548457"/>
    <lineage>
        <taxon>Bacteria</taxon>
        <taxon>Pseudomonadati</taxon>
        <taxon>Bacteroidota</taxon>
        <taxon>Cytophagia</taxon>
        <taxon>Cytophagales</taxon>
        <taxon>Marivirgaceae</taxon>
        <taxon>Marivirga</taxon>
    </lineage>
</organism>
<sequence>MKLKANSLKDLLIHLGIIIGIGAVLVLGFFYIYLPVKTNHGESITVPDLYGVQFEELDEYLTDRDLRYEITPDSGYSADFPPFTVLNQTPAAGQKVKENRKIYLSINAQNPPNVKMPKLVDGSLKNAQMVLESYGLILGEIIYEPHEFQNAVLKQLHKGEEIEQGQDIAKGSSIDLVIGNGNGRAFPMPELTDMSQDDAEFIIRGSGLKLGTVHKRDVEDKPAGIVVQQYPKVGESVRTGNKIDIWVVSQKDEDDLKAPSEI</sequence>
<evidence type="ECO:0000313" key="4">
    <source>
        <dbReference type="Proteomes" id="UP000642920"/>
    </source>
</evidence>
<reference evidence="3" key="1">
    <citation type="submission" date="2021-01" db="EMBL/GenBank/DDBJ databases">
        <title>Marivirga sp. nov., isolated from intertidal surface sediments.</title>
        <authorList>
            <person name="Zhang M."/>
        </authorList>
    </citation>
    <scope>NUCLEOTIDE SEQUENCE</scope>
    <source>
        <strain evidence="3">SM1354</strain>
    </source>
</reference>
<dbReference type="Gene3D" id="3.30.10.20">
    <property type="match status" value="3"/>
</dbReference>
<dbReference type="SUPFAM" id="SSF54184">
    <property type="entry name" value="Penicillin-binding protein 2x (pbp-2x), c-terminal domain"/>
    <property type="match status" value="1"/>
</dbReference>
<evidence type="ECO:0000313" key="3">
    <source>
        <dbReference type="EMBL" id="MBL0766312.1"/>
    </source>
</evidence>
<dbReference type="PROSITE" id="PS51178">
    <property type="entry name" value="PASTA"/>
    <property type="match status" value="2"/>
</dbReference>
<gene>
    <name evidence="3" type="ORF">JKP34_13680</name>
</gene>
<keyword evidence="1" id="KW-1133">Transmembrane helix</keyword>
<dbReference type="InterPro" id="IPR005543">
    <property type="entry name" value="PASTA_dom"/>
</dbReference>
<comment type="caution">
    <text evidence="3">The sequence shown here is derived from an EMBL/GenBank/DDBJ whole genome shotgun (WGS) entry which is preliminary data.</text>
</comment>
<proteinExistence type="predicted"/>
<dbReference type="RefSeq" id="WP_201922553.1">
    <property type="nucleotide sequence ID" value="NZ_JAERQG010000003.1"/>
</dbReference>
<keyword evidence="4" id="KW-1185">Reference proteome</keyword>
<dbReference type="SMART" id="SM00740">
    <property type="entry name" value="PASTA"/>
    <property type="match status" value="3"/>
</dbReference>
<keyword evidence="1" id="KW-0812">Transmembrane</keyword>
<feature type="domain" description="PASTA" evidence="2">
    <location>
        <begin position="41"/>
        <end position="108"/>
    </location>
</feature>
<dbReference type="Pfam" id="PF03793">
    <property type="entry name" value="PASTA"/>
    <property type="match status" value="2"/>
</dbReference>
<dbReference type="Proteomes" id="UP000642920">
    <property type="component" value="Unassembled WGS sequence"/>
</dbReference>